<sequence length="154" mass="17194">MSEPSTVSEPSTMSEPSAITDGGIERVWYEGSCHCGGVRFSARASRNLTLTLCNCGICYKSGHQELMVPEERFTLHQGQEYLKPYRFGNRIADHTFCAVCGIMPFYRPRSHPTGYFSVNARCLDLSAAENVEFVEFDGQNWEESIAAGQHVLSE</sequence>
<keyword evidence="2" id="KW-0479">Metal-binding</keyword>
<dbReference type="SUPFAM" id="SSF51316">
    <property type="entry name" value="Mss4-like"/>
    <property type="match status" value="1"/>
</dbReference>
<feature type="domain" description="CENP-V/GFA" evidence="4">
    <location>
        <begin position="29"/>
        <end position="142"/>
    </location>
</feature>
<comment type="similarity">
    <text evidence="1">Belongs to the Gfa family.</text>
</comment>
<protein>
    <recommendedName>
        <fullName evidence="4">CENP-V/GFA domain-containing protein</fullName>
    </recommendedName>
</protein>
<dbReference type="InterPro" id="IPR006913">
    <property type="entry name" value="CENP-V/GFA"/>
</dbReference>
<evidence type="ECO:0000259" key="4">
    <source>
        <dbReference type="PROSITE" id="PS51891"/>
    </source>
</evidence>
<dbReference type="Proteomes" id="UP001500879">
    <property type="component" value="Unassembled WGS sequence"/>
</dbReference>
<evidence type="ECO:0000256" key="3">
    <source>
        <dbReference type="ARBA" id="ARBA00022833"/>
    </source>
</evidence>
<organism evidence="5 6">
    <name type="scientific">Streptomyces luteireticuli</name>
    <dbReference type="NCBI Taxonomy" id="173858"/>
    <lineage>
        <taxon>Bacteria</taxon>
        <taxon>Bacillati</taxon>
        <taxon>Actinomycetota</taxon>
        <taxon>Actinomycetes</taxon>
        <taxon>Kitasatosporales</taxon>
        <taxon>Streptomycetaceae</taxon>
        <taxon>Streptomyces</taxon>
    </lineage>
</organism>
<dbReference type="InterPro" id="IPR052355">
    <property type="entry name" value="CENP-V-like"/>
</dbReference>
<dbReference type="InterPro" id="IPR011057">
    <property type="entry name" value="Mss4-like_sf"/>
</dbReference>
<dbReference type="PANTHER" id="PTHR28620:SF1">
    <property type="entry name" value="CENP-V_GFA DOMAIN-CONTAINING PROTEIN"/>
    <property type="match status" value="1"/>
</dbReference>
<reference evidence="6" key="1">
    <citation type="journal article" date="2019" name="Int. J. Syst. Evol. Microbiol.">
        <title>The Global Catalogue of Microorganisms (GCM) 10K type strain sequencing project: providing services to taxonomists for standard genome sequencing and annotation.</title>
        <authorList>
            <consortium name="The Broad Institute Genomics Platform"/>
            <consortium name="The Broad Institute Genome Sequencing Center for Infectious Disease"/>
            <person name="Wu L."/>
            <person name="Ma J."/>
        </authorList>
    </citation>
    <scope>NUCLEOTIDE SEQUENCE [LARGE SCALE GENOMIC DNA]</scope>
    <source>
        <strain evidence="6">JCM 4788</strain>
    </source>
</reference>
<gene>
    <name evidence="5" type="ORF">GCM10010357_44370</name>
</gene>
<dbReference type="PANTHER" id="PTHR28620">
    <property type="entry name" value="CENTROMERE PROTEIN V"/>
    <property type="match status" value="1"/>
</dbReference>
<accession>A0ABP3IR67</accession>
<dbReference type="Gene3D" id="2.170.150.70">
    <property type="match status" value="1"/>
</dbReference>
<keyword evidence="3" id="KW-0862">Zinc</keyword>
<proteinExistence type="inferred from homology"/>
<evidence type="ECO:0000256" key="1">
    <source>
        <dbReference type="ARBA" id="ARBA00005495"/>
    </source>
</evidence>
<dbReference type="EMBL" id="BAAABX010000048">
    <property type="protein sequence ID" value="GAA0418170.1"/>
    <property type="molecule type" value="Genomic_DNA"/>
</dbReference>
<comment type="caution">
    <text evidence="5">The sequence shown here is derived from an EMBL/GenBank/DDBJ whole genome shotgun (WGS) entry which is preliminary data.</text>
</comment>
<evidence type="ECO:0000313" key="6">
    <source>
        <dbReference type="Proteomes" id="UP001500879"/>
    </source>
</evidence>
<dbReference type="RefSeq" id="WP_344027089.1">
    <property type="nucleotide sequence ID" value="NZ_BAAABX010000048.1"/>
</dbReference>
<name>A0ABP3IR67_9ACTN</name>
<dbReference type="Pfam" id="PF04828">
    <property type="entry name" value="GFA"/>
    <property type="match status" value="1"/>
</dbReference>
<dbReference type="PROSITE" id="PS51891">
    <property type="entry name" value="CENP_V_GFA"/>
    <property type="match status" value="1"/>
</dbReference>
<evidence type="ECO:0000313" key="5">
    <source>
        <dbReference type="EMBL" id="GAA0418170.1"/>
    </source>
</evidence>
<keyword evidence="6" id="KW-1185">Reference proteome</keyword>
<evidence type="ECO:0000256" key="2">
    <source>
        <dbReference type="ARBA" id="ARBA00022723"/>
    </source>
</evidence>